<dbReference type="Proteomes" id="UP000198598">
    <property type="component" value="Unassembled WGS sequence"/>
</dbReference>
<protein>
    <recommendedName>
        <fullName evidence="4">Outer membrane protein beta-barrel domain-containing protein</fullName>
    </recommendedName>
</protein>
<reference evidence="2 3" key="1">
    <citation type="submission" date="2016-10" db="EMBL/GenBank/DDBJ databases">
        <authorList>
            <person name="de Groot N.N."/>
        </authorList>
    </citation>
    <scope>NUCLEOTIDE SEQUENCE [LARGE SCALE GENOMIC DNA]</scope>
    <source>
        <strain evidence="2 3">DSM 26130</strain>
    </source>
</reference>
<feature type="compositionally biased region" description="Polar residues" evidence="1">
    <location>
        <begin position="152"/>
        <end position="171"/>
    </location>
</feature>
<keyword evidence="3" id="KW-1185">Reference proteome</keyword>
<evidence type="ECO:0000256" key="1">
    <source>
        <dbReference type="SAM" id="MobiDB-lite"/>
    </source>
</evidence>
<evidence type="ECO:0008006" key="4">
    <source>
        <dbReference type="Google" id="ProtNLM"/>
    </source>
</evidence>
<feature type="region of interest" description="Disordered" evidence="1">
    <location>
        <begin position="124"/>
        <end position="187"/>
    </location>
</feature>
<dbReference type="OrthoDB" id="942039at2"/>
<dbReference type="STRING" id="662367.SAMN05216167_11251"/>
<proteinExistence type="predicted"/>
<dbReference type="RefSeq" id="WP_093831025.1">
    <property type="nucleotide sequence ID" value="NZ_FOLQ01000012.1"/>
</dbReference>
<evidence type="ECO:0000313" key="2">
    <source>
        <dbReference type="EMBL" id="SFE28232.1"/>
    </source>
</evidence>
<dbReference type="AlphaFoldDB" id="A0A1I1Z9K9"/>
<sequence length="494" mass="54970">MKLSNSELNKALKKRLQHSLGNHAVAPRSALDANIYQALQHKQTAKTRSRQRLDRLGKTGLVILLGLSISLFIEPVSQTSTRLLNRVKNVAHHLPPQLLSHRDIQQARALPIGQSIPSDSVDPPPFMAHRPDHQAKVAASQTRERLPDRPRTNGSTDQRSIVSFIKGTQTDGLREAGQVTPLPSHQRRVRLNTERSWQQPTTFVNARHGPKRGTDQDAVAQNQSVQESNYLTDQERLMQPMKSLSTRRTNDLVVLKPITALSFTHQLTDPAIRVVQPPTPSSQTKLGRQLTLVEKMSGLQWLFSVTPLTTRQRVILLPNPQASVQDVRFPQGLTQSAGYKLNMGVEQNGFQLLLSYTQLQMRSDYAYSTDQYVVEENGSHYSVKRIGTPATTTTSLQLAGVAIRKQLDVHQPLLGRLFATIGLEYSRSLDSAPQDFVFVSATAGKTIRLPGGPSLSIGPYVDYSFTQIQPIDQLQIRPYQAGLSVAFKLGQHTH</sequence>
<organism evidence="2 3">
    <name type="scientific">Spirosoma endophyticum</name>
    <dbReference type="NCBI Taxonomy" id="662367"/>
    <lineage>
        <taxon>Bacteria</taxon>
        <taxon>Pseudomonadati</taxon>
        <taxon>Bacteroidota</taxon>
        <taxon>Cytophagia</taxon>
        <taxon>Cytophagales</taxon>
        <taxon>Cytophagaceae</taxon>
        <taxon>Spirosoma</taxon>
    </lineage>
</organism>
<feature type="compositionally biased region" description="Basic and acidic residues" evidence="1">
    <location>
        <begin position="142"/>
        <end position="151"/>
    </location>
</feature>
<name>A0A1I1Z9K9_9BACT</name>
<evidence type="ECO:0000313" key="3">
    <source>
        <dbReference type="Proteomes" id="UP000198598"/>
    </source>
</evidence>
<dbReference type="EMBL" id="FOLQ01000012">
    <property type="protein sequence ID" value="SFE28232.1"/>
    <property type="molecule type" value="Genomic_DNA"/>
</dbReference>
<gene>
    <name evidence="2" type="ORF">SAMN05216167_11251</name>
</gene>
<accession>A0A1I1Z9K9</accession>